<evidence type="ECO:0000256" key="3">
    <source>
        <dbReference type="SAM" id="MobiDB-lite"/>
    </source>
</evidence>
<sequence>MPYVRRKGSGRVILGDHVTVNAARWANWLGTPGAMILSVEDGAVLRIRRGAGVSSSQIIANVEIDIGEDSMLGAGCLLCDSDMHEVPLGSGKPVSAAPIRIGKGVFVGARCIILKGVTIGDGAVVGAGSVVVRNVPPHTTVAGNPARPVGKSDPNR</sequence>
<evidence type="ECO:0000313" key="4">
    <source>
        <dbReference type="EMBL" id="BCX48312.1"/>
    </source>
</evidence>
<dbReference type="Gene3D" id="2.160.10.10">
    <property type="entry name" value="Hexapeptide repeat proteins"/>
    <property type="match status" value="1"/>
</dbReference>
<evidence type="ECO:0000313" key="5">
    <source>
        <dbReference type="Proteomes" id="UP001374893"/>
    </source>
</evidence>
<dbReference type="InterPro" id="IPR001451">
    <property type="entry name" value="Hexapep"/>
</dbReference>
<feature type="region of interest" description="Disordered" evidence="3">
    <location>
        <begin position="137"/>
        <end position="156"/>
    </location>
</feature>
<comment type="similarity">
    <text evidence="1">Belongs to the transferase hexapeptide repeat family.</text>
</comment>
<evidence type="ECO:0000256" key="1">
    <source>
        <dbReference type="ARBA" id="ARBA00007274"/>
    </source>
</evidence>
<dbReference type="Pfam" id="PF14602">
    <property type="entry name" value="Hexapep_2"/>
    <property type="match status" value="1"/>
</dbReference>
<name>A0ABM7RF14_9BACT</name>
<keyword evidence="5" id="KW-1185">Reference proteome</keyword>
<dbReference type="InterPro" id="IPR051159">
    <property type="entry name" value="Hexapeptide_acetyltransf"/>
</dbReference>
<dbReference type="PANTHER" id="PTHR23416">
    <property type="entry name" value="SIALIC ACID SYNTHASE-RELATED"/>
    <property type="match status" value="1"/>
</dbReference>
<dbReference type="EMBL" id="AP024702">
    <property type="protein sequence ID" value="BCX48312.1"/>
    <property type="molecule type" value="Genomic_DNA"/>
</dbReference>
<protein>
    <submittedName>
        <fullName evidence="4">Transferase hexapeptide repeat-containing protein</fullName>
    </submittedName>
</protein>
<dbReference type="SUPFAM" id="SSF51161">
    <property type="entry name" value="Trimeric LpxA-like enzymes"/>
    <property type="match status" value="1"/>
</dbReference>
<evidence type="ECO:0000256" key="2">
    <source>
        <dbReference type="ARBA" id="ARBA00022679"/>
    </source>
</evidence>
<gene>
    <name evidence="4" type="ORF">HAHE_22200</name>
</gene>
<organism evidence="4 5">
    <name type="scientific">Haloferula helveola</name>
    <dbReference type="NCBI Taxonomy" id="490095"/>
    <lineage>
        <taxon>Bacteria</taxon>
        <taxon>Pseudomonadati</taxon>
        <taxon>Verrucomicrobiota</taxon>
        <taxon>Verrucomicrobiia</taxon>
        <taxon>Verrucomicrobiales</taxon>
        <taxon>Verrucomicrobiaceae</taxon>
        <taxon>Haloferula</taxon>
    </lineage>
</organism>
<accession>A0ABM7RF14</accession>
<proteinExistence type="inferred from homology"/>
<dbReference type="PANTHER" id="PTHR23416:SF23">
    <property type="entry name" value="ACETYLTRANSFERASE C18B11.09C-RELATED"/>
    <property type="match status" value="1"/>
</dbReference>
<dbReference type="RefSeq" id="WP_338684442.1">
    <property type="nucleotide sequence ID" value="NZ_AP024702.1"/>
</dbReference>
<dbReference type="Proteomes" id="UP001374893">
    <property type="component" value="Chromosome"/>
</dbReference>
<dbReference type="InterPro" id="IPR011004">
    <property type="entry name" value="Trimer_LpxA-like_sf"/>
</dbReference>
<dbReference type="GO" id="GO:0016740">
    <property type="term" value="F:transferase activity"/>
    <property type="evidence" value="ECO:0007669"/>
    <property type="project" value="UniProtKB-KW"/>
</dbReference>
<reference evidence="4 5" key="1">
    <citation type="submission" date="2021-06" db="EMBL/GenBank/DDBJ databases">
        <title>Complete genome of Haloferula helveola possessing various polysaccharide degrading enzymes.</title>
        <authorList>
            <person name="Takami H."/>
            <person name="Huang C."/>
            <person name="Hamasaki K."/>
        </authorList>
    </citation>
    <scope>NUCLEOTIDE SEQUENCE [LARGE SCALE GENOMIC DNA]</scope>
    <source>
        <strain evidence="4 5">CN-1</strain>
    </source>
</reference>
<keyword evidence="2 4" id="KW-0808">Transferase</keyword>